<dbReference type="AlphaFoldDB" id="U9SIE0"/>
<proteinExistence type="predicted"/>
<accession>U9SIE0</accession>
<gene>
    <name evidence="1" type="ORF">GLOINDRAFT_13445</name>
</gene>
<reference evidence="1" key="1">
    <citation type="submission" date="2013-07" db="EMBL/GenBank/DDBJ databases">
        <title>The genome of an arbuscular mycorrhizal fungus provides insights into the evolution of the oldest plant symbiosis.</title>
        <authorList>
            <consortium name="DOE Joint Genome Institute"/>
            <person name="Tisserant E."/>
            <person name="Malbreil M."/>
            <person name="Kuo A."/>
            <person name="Kohler A."/>
            <person name="Symeonidi A."/>
            <person name="Balestrini R."/>
            <person name="Charron P."/>
            <person name="Duensing N."/>
            <person name="Frei-dit-Frey N."/>
            <person name="Gianinazzi-Pearson V."/>
            <person name="Gilbert B."/>
            <person name="Handa Y."/>
            <person name="Hijri M."/>
            <person name="Kaul R."/>
            <person name="Kawaguchi M."/>
            <person name="Krajinski F."/>
            <person name="Lammers P."/>
            <person name="Lapierre D."/>
            <person name="Masclaux F.G."/>
            <person name="Murat C."/>
            <person name="Morin E."/>
            <person name="Ndikumana S."/>
            <person name="Pagni M."/>
            <person name="Petitpierre D."/>
            <person name="Requena N."/>
            <person name="Rosikiewicz P."/>
            <person name="Riley R."/>
            <person name="Saito K."/>
            <person name="San Clemente H."/>
            <person name="Shapiro H."/>
            <person name="van Tuinen D."/>
            <person name="Becard G."/>
            <person name="Bonfante P."/>
            <person name="Paszkowski U."/>
            <person name="Shachar-Hill Y."/>
            <person name="Young J.P."/>
            <person name="Sanders I.R."/>
            <person name="Henrissat B."/>
            <person name="Rensing S.A."/>
            <person name="Grigoriev I.V."/>
            <person name="Corradi N."/>
            <person name="Roux C."/>
            <person name="Martin F."/>
        </authorList>
    </citation>
    <scope>NUCLEOTIDE SEQUENCE</scope>
    <source>
        <strain evidence="1">DAOM 197198</strain>
    </source>
</reference>
<organism evidence="1">
    <name type="scientific">Rhizophagus irregularis (strain DAOM 181602 / DAOM 197198 / MUCL 43194)</name>
    <name type="common">Arbuscular mycorrhizal fungus</name>
    <name type="synonym">Glomus intraradices</name>
    <dbReference type="NCBI Taxonomy" id="747089"/>
    <lineage>
        <taxon>Eukaryota</taxon>
        <taxon>Fungi</taxon>
        <taxon>Fungi incertae sedis</taxon>
        <taxon>Mucoromycota</taxon>
        <taxon>Glomeromycotina</taxon>
        <taxon>Glomeromycetes</taxon>
        <taxon>Glomerales</taxon>
        <taxon>Glomeraceae</taxon>
        <taxon>Rhizophagus</taxon>
    </lineage>
</organism>
<dbReference type="HOGENOM" id="CLU_3143792_0_0_1"/>
<evidence type="ECO:0000313" key="1">
    <source>
        <dbReference type="EMBL" id="ERZ95619.1"/>
    </source>
</evidence>
<dbReference type="EMBL" id="KI301098">
    <property type="protein sequence ID" value="ERZ95619.1"/>
    <property type="molecule type" value="Genomic_DNA"/>
</dbReference>
<name>U9SIE0_RHIID</name>
<sequence length="49" mass="5568">MGRFGSLDDWNVNHQELSNRSSNGSGFSREDFWTVLAFPEGLLDGKFVF</sequence>
<protein>
    <submittedName>
        <fullName evidence="1">Uncharacterized protein</fullName>
    </submittedName>
</protein>